<dbReference type="InterPro" id="IPR047951">
    <property type="entry name" value="Transpos_ISL3"/>
</dbReference>
<dbReference type="EMBL" id="JAKNCT010000001">
    <property type="protein sequence ID" value="MCG5029842.1"/>
    <property type="molecule type" value="Genomic_DNA"/>
</dbReference>
<protein>
    <submittedName>
        <fullName evidence="3">ISL3 family transposase</fullName>
    </submittedName>
</protein>
<keyword evidence="4" id="KW-1185">Reference proteome</keyword>
<dbReference type="Pfam" id="PF01610">
    <property type="entry name" value="DDE_Tnp_ISL3"/>
    <property type="match status" value="1"/>
</dbReference>
<dbReference type="PANTHER" id="PTHR33498:SF1">
    <property type="entry name" value="TRANSPOSASE FOR INSERTION SEQUENCE ELEMENT IS1557"/>
    <property type="match status" value="1"/>
</dbReference>
<evidence type="ECO:0000313" key="3">
    <source>
        <dbReference type="EMBL" id="MCG5029842.1"/>
    </source>
</evidence>
<feature type="domain" description="Transposase IS204/IS1001/IS1096/IS1165 DDE" evidence="1">
    <location>
        <begin position="135"/>
        <end position="400"/>
    </location>
</feature>
<name>A0ABS9MN98_9BURK</name>
<sequence>MKRGADGSIHIYLEPVCEAVCPACGKRCSSIHESTRRIVRDAPLMTRERVYVHFEARRVQCSCGCHRTERLPWVSQRSRLTNLMIANIPSLLRLRVSINDAAAHDRLGWDTVKACDKVLLKSLFQKVDFTGVKHLAIDEFAVHKGHRYATVVMDLDTRRILWVGKGKSRRDVEPFFELLRQHHASGQIQSASCDMNAAYPRMVKDHLKGAVAVYDLFHVMANFIKEVLTEAKTVIREQIRKELRKNSKIRENEETRESRAGLVRKLSDLKSAEWVLARRPDDLQVDRQEQLNRLKADNELLASLYPIADLIRRIWCCRSEVPAREELQKTKNLLEAAAEKHDFSPARRFAKMLGRRAEGIVNAGKFKRGTGPLERANNAIKVLRRMAYGFRDFEYFVLKIKSIFPGRNPSPWRSLPDYAAVLKSGLWVPAFPGIP</sequence>
<dbReference type="Proteomes" id="UP001297600">
    <property type="component" value="Unassembled WGS sequence"/>
</dbReference>
<dbReference type="RefSeq" id="WP_237977805.1">
    <property type="nucleotide sequence ID" value="NZ_JAKNCT010000001.1"/>
</dbReference>
<gene>
    <name evidence="3" type="ORF">MAF45_00015</name>
</gene>
<dbReference type="PANTHER" id="PTHR33498">
    <property type="entry name" value="TRANSPOSASE FOR INSERTION SEQUENCE ELEMENT IS1557"/>
    <property type="match status" value="1"/>
</dbReference>
<accession>A0ABS9MN98</accession>
<reference evidence="3 4" key="1">
    <citation type="submission" date="2022-02" db="EMBL/GenBank/DDBJ databases">
        <title>Mesosutterella porci, a novel member of the family Sutterellaceae from pig feces.</title>
        <authorList>
            <person name="Wylensek D."/>
            <person name="Clavel T."/>
        </authorList>
    </citation>
    <scope>NUCLEOTIDE SEQUENCE [LARGE SCALE GENOMIC DNA]</scope>
    <source>
        <strain evidence="4">oilRF-744-wt-GAM-9</strain>
    </source>
</reference>
<comment type="caution">
    <text evidence="3">The sequence shown here is derived from an EMBL/GenBank/DDBJ whole genome shotgun (WGS) entry which is preliminary data.</text>
</comment>
<dbReference type="NCBIfam" id="NF033550">
    <property type="entry name" value="transpos_ISL3"/>
    <property type="match status" value="1"/>
</dbReference>
<evidence type="ECO:0000313" key="4">
    <source>
        <dbReference type="Proteomes" id="UP001297600"/>
    </source>
</evidence>
<dbReference type="Pfam" id="PF14690">
    <property type="entry name" value="Zn_ribbon_ISL3"/>
    <property type="match status" value="1"/>
</dbReference>
<dbReference type="InterPro" id="IPR002560">
    <property type="entry name" value="Transposase_DDE"/>
</dbReference>
<organism evidence="3 4">
    <name type="scientific">Mesosutterella porci</name>
    <dbReference type="NCBI Taxonomy" id="2915351"/>
    <lineage>
        <taxon>Bacteria</taxon>
        <taxon>Pseudomonadati</taxon>
        <taxon>Pseudomonadota</taxon>
        <taxon>Betaproteobacteria</taxon>
        <taxon>Burkholderiales</taxon>
        <taxon>Sutterellaceae</taxon>
        <taxon>Mesosutterella</taxon>
    </lineage>
</organism>
<evidence type="ECO:0000259" key="2">
    <source>
        <dbReference type="Pfam" id="PF14690"/>
    </source>
</evidence>
<dbReference type="InterPro" id="IPR029261">
    <property type="entry name" value="Transposase_Znf"/>
</dbReference>
<proteinExistence type="predicted"/>
<evidence type="ECO:0000259" key="1">
    <source>
        <dbReference type="Pfam" id="PF01610"/>
    </source>
</evidence>
<feature type="domain" description="Transposase IS204/IS1001/IS1096/IS1165 zinc-finger" evidence="2">
    <location>
        <begin position="19"/>
        <end position="63"/>
    </location>
</feature>